<proteinExistence type="predicted"/>
<dbReference type="HOGENOM" id="CLU_3436842_0_0_1"/>
<gene>
    <name evidence="1" type="ORF">JL09_g6962</name>
</gene>
<evidence type="ECO:0000313" key="1">
    <source>
        <dbReference type="EMBL" id="KGK32431.1"/>
    </source>
</evidence>
<dbReference type="EMBL" id="JQFK01002273">
    <property type="protein sequence ID" value="KGK32431.1"/>
    <property type="molecule type" value="Genomic_DNA"/>
</dbReference>
<protein>
    <submittedName>
        <fullName evidence="1">Uncharacterized protein</fullName>
    </submittedName>
</protein>
<reference evidence="2" key="1">
    <citation type="journal article" date="2014" name="Microb. Cell Fact.">
        <title>Exploiting Issatchenkia orientalis SD108 for succinic acid production.</title>
        <authorList>
            <person name="Xiao H."/>
            <person name="Shao Z."/>
            <person name="Jiang Y."/>
            <person name="Dole S."/>
            <person name="Zhao H."/>
        </authorList>
    </citation>
    <scope>NUCLEOTIDE SEQUENCE [LARGE SCALE GENOMIC DNA]</scope>
    <source>
        <strain evidence="2">SD108</strain>
    </source>
</reference>
<evidence type="ECO:0000313" key="2">
    <source>
        <dbReference type="Proteomes" id="UP000029867"/>
    </source>
</evidence>
<accession>A0A099NKI2</accession>
<dbReference type="Proteomes" id="UP000029867">
    <property type="component" value="Unassembled WGS sequence"/>
</dbReference>
<organism evidence="1 2">
    <name type="scientific">Pichia kudriavzevii</name>
    <name type="common">Yeast</name>
    <name type="synonym">Issatchenkia orientalis</name>
    <dbReference type="NCBI Taxonomy" id="4909"/>
    <lineage>
        <taxon>Eukaryota</taxon>
        <taxon>Fungi</taxon>
        <taxon>Dikarya</taxon>
        <taxon>Ascomycota</taxon>
        <taxon>Saccharomycotina</taxon>
        <taxon>Pichiomycetes</taxon>
        <taxon>Pichiales</taxon>
        <taxon>Pichiaceae</taxon>
        <taxon>Pichia</taxon>
    </lineage>
</organism>
<comment type="caution">
    <text evidence="1">The sequence shown here is derived from an EMBL/GenBank/DDBJ whole genome shotgun (WGS) entry which is preliminary data.</text>
</comment>
<sequence>MHTAMFQGKMHI</sequence>
<name>A0A099NKI2_PICKU</name>